<protein>
    <submittedName>
        <fullName evidence="1">Uncharacterized protein</fullName>
    </submittedName>
</protein>
<dbReference type="EMBL" id="JAGFBR010000001">
    <property type="protein sequence ID" value="KAH0470421.1"/>
    <property type="molecule type" value="Genomic_DNA"/>
</dbReference>
<proteinExistence type="predicted"/>
<sequence length="365" mass="41597">MASKNPPNLEQNTHGIILHTLSAFSSRYAYIPLPHAVPTDVASDLHNIIVESLANAAHFPYITLLDSVSSNILYLTCHFFPNLFHVYNLINQSHFAFSFPYLVTLINAAILIRDCTNFKVLIVCINEHQNPLFVKEGDNRTRPFIFYIYTSKRENWSLLPYDFSLTSNHLLPNRRKPAHVGEDIIYLDPTNHFLVTYGYSKERIELIPKLVTIGEQVSMKRNESTRYGESRRKLHSVKFNLMRTEVHKEVELPKGLCMLVVARKVGSYWGKVVGIHPNDEGVVLVRSTDIDAILMVDIQQDFSCVVIAGKGPNCGPSCFHYGMNNVLETSTSKGMQRSSCVIFHPHENNCFTFWNKFNFAPTKCI</sequence>
<organism evidence="1 2">
    <name type="scientific">Dendrobium chrysotoxum</name>
    <name type="common">Orchid</name>
    <dbReference type="NCBI Taxonomy" id="161865"/>
    <lineage>
        <taxon>Eukaryota</taxon>
        <taxon>Viridiplantae</taxon>
        <taxon>Streptophyta</taxon>
        <taxon>Embryophyta</taxon>
        <taxon>Tracheophyta</taxon>
        <taxon>Spermatophyta</taxon>
        <taxon>Magnoliopsida</taxon>
        <taxon>Liliopsida</taxon>
        <taxon>Asparagales</taxon>
        <taxon>Orchidaceae</taxon>
        <taxon>Epidendroideae</taxon>
        <taxon>Malaxideae</taxon>
        <taxon>Dendrobiinae</taxon>
        <taxon>Dendrobium</taxon>
    </lineage>
</organism>
<accession>A0AAV7HP45</accession>
<name>A0AAV7HP45_DENCH</name>
<dbReference type="Proteomes" id="UP000775213">
    <property type="component" value="Unassembled WGS sequence"/>
</dbReference>
<dbReference type="AlphaFoldDB" id="A0AAV7HP45"/>
<keyword evidence="2" id="KW-1185">Reference proteome</keyword>
<comment type="caution">
    <text evidence="1">The sequence shown here is derived from an EMBL/GenBank/DDBJ whole genome shotgun (WGS) entry which is preliminary data.</text>
</comment>
<evidence type="ECO:0000313" key="1">
    <source>
        <dbReference type="EMBL" id="KAH0470421.1"/>
    </source>
</evidence>
<evidence type="ECO:0000313" key="2">
    <source>
        <dbReference type="Proteomes" id="UP000775213"/>
    </source>
</evidence>
<gene>
    <name evidence="1" type="ORF">IEQ34_000144</name>
</gene>
<reference evidence="1 2" key="1">
    <citation type="journal article" date="2021" name="Hortic Res">
        <title>Chromosome-scale assembly of the Dendrobium chrysotoxum genome enhances the understanding of orchid evolution.</title>
        <authorList>
            <person name="Zhang Y."/>
            <person name="Zhang G.Q."/>
            <person name="Zhang D."/>
            <person name="Liu X.D."/>
            <person name="Xu X.Y."/>
            <person name="Sun W.H."/>
            <person name="Yu X."/>
            <person name="Zhu X."/>
            <person name="Wang Z.W."/>
            <person name="Zhao X."/>
            <person name="Zhong W.Y."/>
            <person name="Chen H."/>
            <person name="Yin W.L."/>
            <person name="Huang T."/>
            <person name="Niu S.C."/>
            <person name="Liu Z.J."/>
        </authorList>
    </citation>
    <scope>NUCLEOTIDE SEQUENCE [LARGE SCALE GENOMIC DNA]</scope>
    <source>
        <strain evidence="1">Lindl</strain>
    </source>
</reference>